<feature type="compositionally biased region" description="Polar residues" evidence="1">
    <location>
        <begin position="448"/>
        <end position="458"/>
    </location>
</feature>
<feature type="compositionally biased region" description="Acidic residues" evidence="1">
    <location>
        <begin position="461"/>
        <end position="472"/>
    </location>
</feature>
<dbReference type="Proteomes" id="UP001165083">
    <property type="component" value="Unassembled WGS sequence"/>
</dbReference>
<gene>
    <name evidence="2" type="ORF">Plil01_000365600</name>
</gene>
<feature type="region of interest" description="Disordered" evidence="1">
    <location>
        <begin position="348"/>
        <end position="389"/>
    </location>
</feature>
<feature type="compositionally biased region" description="Polar residues" evidence="1">
    <location>
        <begin position="212"/>
        <end position="221"/>
    </location>
</feature>
<feature type="region of interest" description="Disordered" evidence="1">
    <location>
        <begin position="193"/>
        <end position="224"/>
    </location>
</feature>
<sequence length="492" mass="53564">MPTENAAYLSFLTLTSCCRSTQHYQEGLHQSISLALDNGHEHVDRPHSSDQASVPIIISAPSTPRFELSLSDEAPMHGTLLRRGSPLTCTIRFNRPEPSESDYAWDNFQDQVVVHTKLSKLVLPLQAWKNEVPLSPSCKQEGGLLFPVSLPNVKAPPLRLFGAIVKRNAVRQHEPSPGRTEIIMTSLPSMSDTLSSVPITPRAESLPPLSRPGSSARQSSPRLPPCEIPVASMRENVALLPPPEVTGVQSQREAREVILKLRCQRKFQSIARVPSGSSLALVSDATELFPETVALDAGTIAELEEFNNLVVAARERVTEEAAKAKSELAYFQQLIPVPPARAISPVISSNAVPHKSRKTRQMSASIKRPSKLPSLSRPSSGSFSNVTGSLDDSLSSLNNQEISPLEKAPLRRKLSARQRVLRLQSLSAPLNSLQASHKQSDGPIPLQAQVNDDNQQLEALSDFDDPDPDVDEAPVFPDDLSGVAALEADDLH</sequence>
<comment type="caution">
    <text evidence="2">The sequence shown here is derived from an EMBL/GenBank/DDBJ whole genome shotgun (WGS) entry which is preliminary data.</text>
</comment>
<organism evidence="2 3">
    <name type="scientific">Phytophthora lilii</name>
    <dbReference type="NCBI Taxonomy" id="2077276"/>
    <lineage>
        <taxon>Eukaryota</taxon>
        <taxon>Sar</taxon>
        <taxon>Stramenopiles</taxon>
        <taxon>Oomycota</taxon>
        <taxon>Peronosporomycetes</taxon>
        <taxon>Peronosporales</taxon>
        <taxon>Peronosporaceae</taxon>
        <taxon>Phytophthora</taxon>
    </lineage>
</organism>
<evidence type="ECO:0000313" key="2">
    <source>
        <dbReference type="EMBL" id="GMF13149.1"/>
    </source>
</evidence>
<protein>
    <submittedName>
        <fullName evidence="2">Unnamed protein product</fullName>
    </submittedName>
</protein>
<feature type="region of interest" description="Disordered" evidence="1">
    <location>
        <begin position="432"/>
        <end position="479"/>
    </location>
</feature>
<evidence type="ECO:0000256" key="1">
    <source>
        <dbReference type="SAM" id="MobiDB-lite"/>
    </source>
</evidence>
<feature type="compositionally biased region" description="Low complexity" evidence="1">
    <location>
        <begin position="371"/>
        <end position="380"/>
    </location>
</feature>
<proteinExistence type="predicted"/>
<evidence type="ECO:0000313" key="3">
    <source>
        <dbReference type="Proteomes" id="UP001165083"/>
    </source>
</evidence>
<dbReference type="AlphaFoldDB" id="A0A9W6TI24"/>
<dbReference type="OrthoDB" id="168166at2759"/>
<keyword evidence="3" id="KW-1185">Reference proteome</keyword>
<dbReference type="EMBL" id="BSXW01000144">
    <property type="protein sequence ID" value="GMF13149.1"/>
    <property type="molecule type" value="Genomic_DNA"/>
</dbReference>
<name>A0A9W6TI24_9STRA</name>
<accession>A0A9W6TI24</accession>
<reference evidence="2" key="1">
    <citation type="submission" date="2023-04" db="EMBL/GenBank/DDBJ databases">
        <title>Phytophthora lilii NBRC 32176.</title>
        <authorList>
            <person name="Ichikawa N."/>
            <person name="Sato H."/>
            <person name="Tonouchi N."/>
        </authorList>
    </citation>
    <scope>NUCLEOTIDE SEQUENCE</scope>
    <source>
        <strain evidence="2">NBRC 32176</strain>
    </source>
</reference>